<proteinExistence type="predicted"/>
<protein>
    <recommendedName>
        <fullName evidence="3">Tumor necrosis factor alpha-induced protein 8-like protein</fullName>
    </recommendedName>
</protein>
<gene>
    <name evidence="1" type="ORF">RUM44_006850</name>
</gene>
<evidence type="ECO:0008006" key="3">
    <source>
        <dbReference type="Google" id="ProtNLM"/>
    </source>
</evidence>
<dbReference type="Proteomes" id="UP001359485">
    <property type="component" value="Unassembled WGS sequence"/>
</dbReference>
<evidence type="ECO:0000313" key="1">
    <source>
        <dbReference type="EMBL" id="KAK6620449.1"/>
    </source>
</evidence>
<sequence length="209" mass="24409">MLRSALELESWIAYQWFTKDLTFMDGFKARDIGLRAQKKILSHMASKNVAKVFIDDTPANLLDNVFRLAKCYTGNKKEAEKLVKNIIKIVIKVAVLYRNNQFNAEEMKHAERFKAKFHQTAMAIISFYEVDFSYDRSYLLKYIKECSTSLNLLIQHHLTEKSMTRITCIFNFFSNPQFLDAIFRKNTEYYEILGKIVADMNKALDSGEL</sequence>
<dbReference type="Pfam" id="PF05527">
    <property type="entry name" value="TNFAIP8"/>
    <property type="match status" value="1"/>
</dbReference>
<dbReference type="PANTHER" id="PTHR12757:SF1">
    <property type="entry name" value="PROTEIN SALIVARY GLANDS MARRED"/>
    <property type="match status" value="1"/>
</dbReference>
<comment type="caution">
    <text evidence="1">The sequence shown here is derived from an EMBL/GenBank/DDBJ whole genome shotgun (WGS) entry which is preliminary data.</text>
</comment>
<reference evidence="1 2" key="1">
    <citation type="submission" date="2023-09" db="EMBL/GenBank/DDBJ databases">
        <title>Genomes of two closely related lineages of the louse Polyplax serrata with different host specificities.</title>
        <authorList>
            <person name="Martinu J."/>
            <person name="Tarabai H."/>
            <person name="Stefka J."/>
            <person name="Hypsa V."/>
        </authorList>
    </citation>
    <scope>NUCLEOTIDE SEQUENCE [LARGE SCALE GENOMIC DNA]</scope>
    <source>
        <strain evidence="1">98ZLc_SE</strain>
    </source>
</reference>
<dbReference type="InterPro" id="IPR008477">
    <property type="entry name" value="TNFAIP8-like"/>
</dbReference>
<keyword evidence="2" id="KW-1185">Reference proteome</keyword>
<accession>A0ABR1AJB4</accession>
<name>A0ABR1AJB4_POLSC</name>
<dbReference type="EMBL" id="JAWJWF010000048">
    <property type="protein sequence ID" value="KAK6620449.1"/>
    <property type="molecule type" value="Genomic_DNA"/>
</dbReference>
<organism evidence="1 2">
    <name type="scientific">Polyplax serrata</name>
    <name type="common">Common mouse louse</name>
    <dbReference type="NCBI Taxonomy" id="468196"/>
    <lineage>
        <taxon>Eukaryota</taxon>
        <taxon>Metazoa</taxon>
        <taxon>Ecdysozoa</taxon>
        <taxon>Arthropoda</taxon>
        <taxon>Hexapoda</taxon>
        <taxon>Insecta</taxon>
        <taxon>Pterygota</taxon>
        <taxon>Neoptera</taxon>
        <taxon>Paraneoptera</taxon>
        <taxon>Psocodea</taxon>
        <taxon>Troctomorpha</taxon>
        <taxon>Phthiraptera</taxon>
        <taxon>Anoplura</taxon>
        <taxon>Polyplacidae</taxon>
        <taxon>Polyplax</taxon>
    </lineage>
</organism>
<evidence type="ECO:0000313" key="2">
    <source>
        <dbReference type="Proteomes" id="UP001359485"/>
    </source>
</evidence>
<dbReference type="InterPro" id="IPR038355">
    <property type="entry name" value="TNFAIP8_sf"/>
</dbReference>
<dbReference type="Gene3D" id="1.20.1440.160">
    <property type="entry name" value="Tumor necrosis factor alpha-induced protein 8-like"/>
    <property type="match status" value="1"/>
</dbReference>
<dbReference type="PANTHER" id="PTHR12757">
    <property type="entry name" value="TUMOR NECROSIS FACTOR INDUCED PROTEIN"/>
    <property type="match status" value="1"/>
</dbReference>